<dbReference type="InterPro" id="IPR011042">
    <property type="entry name" value="6-blade_b-propeller_TolB-like"/>
</dbReference>
<dbReference type="PANTHER" id="PTHR33546:SF1">
    <property type="entry name" value="LARGE, MULTIFUNCTIONAL SECRETED PROTEIN"/>
    <property type="match status" value="1"/>
</dbReference>
<evidence type="ECO:0000256" key="1">
    <source>
        <dbReference type="SAM" id="SignalP"/>
    </source>
</evidence>
<sequence>MSPRPVLLAAAVSVALCGTASAQESEAATIRTDRANATYTIGSGARIAERLPAPTDTSDVELQPRVVGWTGDRVPVAPEGFTVTKYADGLDYPRWLHQLENGDVLVSEARTAPQEDQTEVLDRSRAYGPSANRITLLRDTDGDGTPDVREVFATDLNQPFGMLQQGEWLYIAVTDGLWRYPYTAGQTRLEGEGEKILDLPAGGYNNHWTRNVVANADGSKLYVTVGSASNVGEYGMDEEARRAAILEINPDGSGERIFASGLRNPNGVDWEPTTGAMWTAVNERDEIGDDLVPDYITRVQDGGFYGWPYAYYGQNVDTRIQPPRPDLAEKTLVPDFAVGSHTSAMSLNFYQGEQFPALYRGGAFVALHGSWNRRSFAGYKVLYVPFENGTPTGEAQTFLSGFITNDAGPDVYGRPTHIYGLRDGSLLLTDDAGDTVWRVAYTGG</sequence>
<comment type="caution">
    <text evidence="3">The sequence shown here is derived from an EMBL/GenBank/DDBJ whole genome shotgun (WGS) entry which is preliminary data.</text>
</comment>
<dbReference type="InterPro" id="IPR011041">
    <property type="entry name" value="Quinoprot_gluc/sorb_DH_b-prop"/>
</dbReference>
<feature type="signal peptide" evidence="1">
    <location>
        <begin position="1"/>
        <end position="22"/>
    </location>
</feature>
<accession>A0A7Z0QU42</accession>
<evidence type="ECO:0000313" key="4">
    <source>
        <dbReference type="Proteomes" id="UP000589896"/>
    </source>
</evidence>
<dbReference type="InterPro" id="IPR012938">
    <property type="entry name" value="Glc/Sorbosone_DH"/>
</dbReference>
<gene>
    <name evidence="3" type="ORF">H0E82_14060</name>
</gene>
<name>A0A7Z0QU42_9GAMM</name>
<keyword evidence="4" id="KW-1185">Reference proteome</keyword>
<feature type="chain" id="PRO_5030665711" evidence="1">
    <location>
        <begin position="23"/>
        <end position="444"/>
    </location>
</feature>
<keyword evidence="1" id="KW-0732">Signal</keyword>
<evidence type="ECO:0000259" key="2">
    <source>
        <dbReference type="Pfam" id="PF07995"/>
    </source>
</evidence>
<dbReference type="RefSeq" id="WP_180546063.1">
    <property type="nucleotide sequence ID" value="NZ_JACCJZ010000020.1"/>
</dbReference>
<dbReference type="Pfam" id="PF07995">
    <property type="entry name" value="GSDH"/>
    <property type="match status" value="1"/>
</dbReference>
<dbReference type="PANTHER" id="PTHR33546">
    <property type="entry name" value="LARGE, MULTIFUNCTIONAL SECRETED PROTEIN-RELATED"/>
    <property type="match status" value="1"/>
</dbReference>
<feature type="domain" description="Glucose/Sorbosone dehydrogenase" evidence="2">
    <location>
        <begin position="199"/>
        <end position="366"/>
    </location>
</feature>
<evidence type="ECO:0000313" key="3">
    <source>
        <dbReference type="EMBL" id="NYZ63872.1"/>
    </source>
</evidence>
<dbReference type="Proteomes" id="UP000589896">
    <property type="component" value="Unassembled WGS sequence"/>
</dbReference>
<organism evidence="3 4">
    <name type="scientific">Luteimonas deserti</name>
    <dbReference type="NCBI Taxonomy" id="2752306"/>
    <lineage>
        <taxon>Bacteria</taxon>
        <taxon>Pseudomonadati</taxon>
        <taxon>Pseudomonadota</taxon>
        <taxon>Gammaproteobacteria</taxon>
        <taxon>Lysobacterales</taxon>
        <taxon>Lysobacteraceae</taxon>
        <taxon>Luteimonas</taxon>
    </lineage>
</organism>
<dbReference type="EMBL" id="JACCJZ010000020">
    <property type="protein sequence ID" value="NYZ63872.1"/>
    <property type="molecule type" value="Genomic_DNA"/>
</dbReference>
<protein>
    <submittedName>
        <fullName evidence="3">Sorbosone dehydrogenase family protein</fullName>
    </submittedName>
</protein>
<reference evidence="3 4" key="1">
    <citation type="submission" date="2020-07" db="EMBL/GenBank/DDBJ databases">
        <title>isolation of Luteimonas sp. SJ-16.</title>
        <authorList>
            <person name="Huang X.-X."/>
            <person name="Xu L."/>
            <person name="Sun J.-Q."/>
        </authorList>
    </citation>
    <scope>NUCLEOTIDE SEQUENCE [LARGE SCALE GENOMIC DNA]</scope>
    <source>
        <strain evidence="3 4">SJ-16</strain>
    </source>
</reference>
<dbReference type="SUPFAM" id="SSF50952">
    <property type="entry name" value="Soluble quinoprotein glucose dehydrogenase"/>
    <property type="match status" value="1"/>
</dbReference>
<dbReference type="Gene3D" id="2.120.10.30">
    <property type="entry name" value="TolB, C-terminal domain"/>
    <property type="match status" value="1"/>
</dbReference>
<dbReference type="AlphaFoldDB" id="A0A7Z0QU42"/>
<proteinExistence type="predicted"/>